<proteinExistence type="predicted"/>
<evidence type="ECO:0000256" key="2">
    <source>
        <dbReference type="ARBA" id="ARBA00004496"/>
    </source>
</evidence>
<dbReference type="GO" id="GO:0005737">
    <property type="term" value="C:cytoplasm"/>
    <property type="evidence" value="ECO:0007669"/>
    <property type="project" value="UniProtKB-SubCell"/>
</dbReference>
<dbReference type="Proteomes" id="UP000237846">
    <property type="component" value="Unassembled WGS sequence"/>
</dbReference>
<dbReference type="GO" id="GO:0009401">
    <property type="term" value="P:phosphoenolpyruvate-dependent sugar phosphotransferase system"/>
    <property type="evidence" value="ECO:0007669"/>
    <property type="project" value="UniProtKB-KW"/>
</dbReference>
<dbReference type="Gene3D" id="3.30.1340.10">
    <property type="entry name" value="HPr-like"/>
    <property type="match status" value="1"/>
</dbReference>
<evidence type="ECO:0000313" key="7">
    <source>
        <dbReference type="EMBL" id="PRY01531.1"/>
    </source>
</evidence>
<evidence type="ECO:0000256" key="4">
    <source>
        <dbReference type="ARBA" id="ARBA00022490"/>
    </source>
</evidence>
<comment type="caution">
    <text evidence="7">The sequence shown here is derived from an EMBL/GenBank/DDBJ whole genome shotgun (WGS) entry which is preliminary data.</text>
</comment>
<accession>A0A2T0QCC9</accession>
<evidence type="ECO:0000256" key="3">
    <source>
        <dbReference type="ARBA" id="ARBA00020422"/>
    </source>
</evidence>
<dbReference type="PROSITE" id="PS00369">
    <property type="entry name" value="PTS_HPR_HIS"/>
    <property type="match status" value="1"/>
</dbReference>
<dbReference type="CDD" id="cd00367">
    <property type="entry name" value="PTS-HPr_like"/>
    <property type="match status" value="1"/>
</dbReference>
<dbReference type="SUPFAM" id="SSF55594">
    <property type="entry name" value="HPr-like"/>
    <property type="match status" value="1"/>
</dbReference>
<gene>
    <name evidence="7" type="ORF">CLV72_101113</name>
</gene>
<dbReference type="InterPro" id="IPR035895">
    <property type="entry name" value="HPr-like_sf"/>
</dbReference>
<dbReference type="InterPro" id="IPR050399">
    <property type="entry name" value="HPr"/>
</dbReference>
<evidence type="ECO:0000259" key="6">
    <source>
        <dbReference type="PROSITE" id="PS51350"/>
    </source>
</evidence>
<dbReference type="InterPro" id="IPR001020">
    <property type="entry name" value="PTS_HPr_His_P_site"/>
</dbReference>
<dbReference type="PRINTS" id="PR00107">
    <property type="entry name" value="PHOSPHOCPHPR"/>
</dbReference>
<name>A0A2T0QCC9_9ACTN</name>
<dbReference type="PROSITE" id="PS51350">
    <property type="entry name" value="PTS_HPR_DOM"/>
    <property type="match status" value="1"/>
</dbReference>
<protein>
    <recommendedName>
        <fullName evidence="3">Phosphocarrier protein HPr</fullName>
    </recommendedName>
</protein>
<evidence type="ECO:0000313" key="8">
    <source>
        <dbReference type="Proteomes" id="UP000237846"/>
    </source>
</evidence>
<keyword evidence="8" id="KW-1185">Reference proteome</keyword>
<dbReference type="AlphaFoldDB" id="A0A2T0QCC9"/>
<sequence>MPRKGAAVVERRVKVESEVGLHARPAALFVQAASASGADVTVAKGEGDAVNAKSILSVLGLDVRHGDDVVIRVEGPDADALLDQLVGIVNAEAAGA</sequence>
<dbReference type="PANTHER" id="PTHR33705">
    <property type="entry name" value="PHOSPHOCARRIER PROTEIN HPR"/>
    <property type="match status" value="1"/>
</dbReference>
<dbReference type="PANTHER" id="PTHR33705:SF2">
    <property type="entry name" value="PHOSPHOCARRIER PROTEIN NPR"/>
    <property type="match status" value="1"/>
</dbReference>
<dbReference type="InterPro" id="IPR000032">
    <property type="entry name" value="HPr-like"/>
</dbReference>
<feature type="domain" description="HPr" evidence="6">
    <location>
        <begin position="8"/>
        <end position="96"/>
    </location>
</feature>
<keyword evidence="4" id="KW-0963">Cytoplasm</keyword>
<dbReference type="NCBIfam" id="TIGR01003">
    <property type="entry name" value="PTS_HPr_family"/>
    <property type="match status" value="1"/>
</dbReference>
<evidence type="ECO:0000256" key="1">
    <source>
        <dbReference type="ARBA" id="ARBA00003681"/>
    </source>
</evidence>
<evidence type="ECO:0000256" key="5">
    <source>
        <dbReference type="ARBA" id="ARBA00022683"/>
    </source>
</evidence>
<keyword evidence="5" id="KW-0598">Phosphotransferase system</keyword>
<organism evidence="7 8">
    <name type="scientific">Allonocardiopsis opalescens</name>
    <dbReference type="NCBI Taxonomy" id="1144618"/>
    <lineage>
        <taxon>Bacteria</taxon>
        <taxon>Bacillati</taxon>
        <taxon>Actinomycetota</taxon>
        <taxon>Actinomycetes</taxon>
        <taxon>Streptosporangiales</taxon>
        <taxon>Allonocardiopsis</taxon>
    </lineage>
</organism>
<dbReference type="Pfam" id="PF00381">
    <property type="entry name" value="PTS-HPr"/>
    <property type="match status" value="1"/>
</dbReference>
<reference evidence="7 8" key="1">
    <citation type="submission" date="2018-03" db="EMBL/GenBank/DDBJ databases">
        <title>Genomic Encyclopedia of Archaeal and Bacterial Type Strains, Phase II (KMG-II): from individual species to whole genera.</title>
        <authorList>
            <person name="Goeker M."/>
        </authorList>
    </citation>
    <scope>NUCLEOTIDE SEQUENCE [LARGE SCALE GENOMIC DNA]</scope>
    <source>
        <strain evidence="7 8">DSM 45601</strain>
    </source>
</reference>
<dbReference type="OrthoDB" id="9809047at2"/>
<comment type="subcellular location">
    <subcellularLocation>
        <location evidence="2">Cytoplasm</location>
    </subcellularLocation>
</comment>
<dbReference type="EMBL" id="PVZC01000001">
    <property type="protein sequence ID" value="PRY01531.1"/>
    <property type="molecule type" value="Genomic_DNA"/>
</dbReference>
<comment type="function">
    <text evidence="1">General (non sugar-specific) component of the phosphoenolpyruvate-dependent sugar phosphotransferase system (sugar PTS). This major carbohydrate active-transport system catalyzes the phosphorylation of incoming sugar substrates concomitantly with their translocation across the cell membrane. The phosphoryl group from phosphoenolpyruvate (PEP) is transferred to the phosphoryl carrier protein HPr by enzyme I. Phospho-HPr then transfers it to the PTS EIIA domain.</text>
</comment>